<feature type="coiled-coil region" evidence="1">
    <location>
        <begin position="361"/>
        <end position="430"/>
    </location>
</feature>
<dbReference type="EMBL" id="JASPKY010000436">
    <property type="protein sequence ID" value="KAK9700489.1"/>
    <property type="molecule type" value="Genomic_DNA"/>
</dbReference>
<feature type="coiled-coil region" evidence="1">
    <location>
        <begin position="283"/>
        <end position="335"/>
    </location>
</feature>
<name>A0AAW1JC59_POPJA</name>
<comment type="caution">
    <text evidence="2">The sequence shown here is derived from an EMBL/GenBank/DDBJ whole genome shotgun (WGS) entry which is preliminary data.</text>
</comment>
<dbReference type="AlphaFoldDB" id="A0AAW1JC59"/>
<evidence type="ECO:0000313" key="3">
    <source>
        <dbReference type="Proteomes" id="UP001458880"/>
    </source>
</evidence>
<keyword evidence="1" id="KW-0175">Coiled coil</keyword>
<sequence>MAEEQPNNLLLQESQKWKVFERFCREKMAEEQPNNLLLQESQKWKVFEENTLKLYSNYKNDCKQIYEASTILKDNVRNLSKTKCDIAHNVKLELCNKYIATTNILSIEQLSNQINVSCADVKKDLEICNILQEKCTNKLENDTTRSNQRRINRENILKSQKYEIVTLIENLNKYNAALSSKQEKESLDLNNLKNTEMKISNELLLLCSDEHLEKELRGLEETMKYADQEEVELNDTIKKDKEFHDSLLLCLEDNKAKTQIESNMLLENIINIQKKIENDLLTLEECRTKSEEQNQLMRNLLNENITLRCESQYNCNKYEDLGEEQNQLMRNLLNENITLRCESQYNCNKYEDLQKLETNENNDYTQNFELLQKDIELLKSELQHKEEDLVVKTKMKKQYIDSLNLLNKDMDNKNKKIYELEDILSQLTEEKSRTTDINKKQTEYNIILSKDISNKTNDIQNTKTNIHKLGQKKANYTITHKTILEDLIKKIGDISSYIQITRKEADILKRNHKEYIEQVEFELSANFDAEKTKFENEIEDTKKKNEDTKDKTKQLLHYVENRTLECDILSRKIKIVGELQLSRKIELKPLVPMHNFREKRQIDETSDSSVDETIPFHRRMLMKRNKKGTISERRMNQF</sequence>
<gene>
    <name evidence="2" type="ORF">QE152_g31192</name>
</gene>
<evidence type="ECO:0000313" key="2">
    <source>
        <dbReference type="EMBL" id="KAK9700489.1"/>
    </source>
</evidence>
<reference evidence="2 3" key="1">
    <citation type="journal article" date="2024" name="BMC Genomics">
        <title>De novo assembly and annotation of Popillia japonica's genome with initial clues to its potential as an invasive pest.</title>
        <authorList>
            <person name="Cucini C."/>
            <person name="Boschi S."/>
            <person name="Funari R."/>
            <person name="Cardaioli E."/>
            <person name="Iannotti N."/>
            <person name="Marturano G."/>
            <person name="Paoli F."/>
            <person name="Bruttini M."/>
            <person name="Carapelli A."/>
            <person name="Frati F."/>
            <person name="Nardi F."/>
        </authorList>
    </citation>
    <scope>NUCLEOTIDE SEQUENCE [LARGE SCALE GENOMIC DNA]</scope>
    <source>
        <strain evidence="2">DMR45628</strain>
    </source>
</reference>
<evidence type="ECO:0000256" key="1">
    <source>
        <dbReference type="SAM" id="Coils"/>
    </source>
</evidence>
<protein>
    <submittedName>
        <fullName evidence="2">Uncharacterized protein</fullName>
    </submittedName>
</protein>
<organism evidence="2 3">
    <name type="scientific">Popillia japonica</name>
    <name type="common">Japanese beetle</name>
    <dbReference type="NCBI Taxonomy" id="7064"/>
    <lineage>
        <taxon>Eukaryota</taxon>
        <taxon>Metazoa</taxon>
        <taxon>Ecdysozoa</taxon>
        <taxon>Arthropoda</taxon>
        <taxon>Hexapoda</taxon>
        <taxon>Insecta</taxon>
        <taxon>Pterygota</taxon>
        <taxon>Neoptera</taxon>
        <taxon>Endopterygota</taxon>
        <taxon>Coleoptera</taxon>
        <taxon>Polyphaga</taxon>
        <taxon>Scarabaeiformia</taxon>
        <taxon>Scarabaeidae</taxon>
        <taxon>Rutelinae</taxon>
        <taxon>Popillia</taxon>
    </lineage>
</organism>
<dbReference type="Proteomes" id="UP001458880">
    <property type="component" value="Unassembled WGS sequence"/>
</dbReference>
<proteinExistence type="predicted"/>
<feature type="coiled-coil region" evidence="1">
    <location>
        <begin position="498"/>
        <end position="551"/>
    </location>
</feature>
<keyword evidence="3" id="KW-1185">Reference proteome</keyword>
<accession>A0AAW1JC59</accession>